<sequence length="520" mass="55908">MSALQLARFLHGMTARETDVRLDDAAPRATLGHAALRVPRALPPGARIAAAAHALAHWRHSPSGEPVDALTPIGVAIAGVIEDARVETLLAAEWPGLATFWAPAFAPIDREGLTFGRLCARLAKALFDPSYRDGNPWVDKGARLFDARRAALDDYRAFRSIASRLANDLGQMRVRFEPDDGSWLPYRDDNAWLWAQPADAAERAGNEGVETSAATGSANGTQDDEAPSVPDARRYPEWNCHTQRERPDWTTIIERAPTGSAPSPALAALIEADRRAAKRIAGAGAAEPMRRIGRQLDGDALDVDAAIAARIARHAGQAPDPRVFRRRMPHDARGPVLILLDLSASTAAQVAALEKRAAFVLGDLFDRQRRRWAVHGYTSDGRHRVYYARFKDFGDAFDAGRRTALLAADAGMSTRTGAALRHALALALLRRETASERAAVLMIGDGEAADIDVFDPRYLVEDARRAVRQGRQRGVAIAGLSFGAPPGLSTILGGGPHCVHAANGDALPAIVARTAGRLTA</sequence>
<reference evidence="3 4" key="1">
    <citation type="submission" date="2015-11" db="EMBL/GenBank/DDBJ databases">
        <title>Expanding the genomic diversity of Burkholderia species for the development of highly accurate diagnostics.</title>
        <authorList>
            <person name="Sahl J."/>
            <person name="Keim P."/>
            <person name="Wagner D."/>
        </authorList>
    </citation>
    <scope>NUCLEOTIDE SEQUENCE [LARGE SCALE GENOMIC DNA]</scope>
    <source>
        <strain evidence="3 4">MSMB368WGS</strain>
    </source>
</reference>
<evidence type="ECO:0000256" key="1">
    <source>
        <dbReference type="SAM" id="MobiDB-lite"/>
    </source>
</evidence>
<accession>A0A132ENU3</accession>
<evidence type="ECO:0000259" key="2">
    <source>
        <dbReference type="PROSITE" id="PS50234"/>
    </source>
</evidence>
<dbReference type="InterPro" id="IPR002035">
    <property type="entry name" value="VWF_A"/>
</dbReference>
<dbReference type="EMBL" id="LPJR01000001">
    <property type="protein sequence ID" value="KWF38179.1"/>
    <property type="molecule type" value="Genomic_DNA"/>
</dbReference>
<comment type="caution">
    <text evidence="3">The sequence shown here is derived from an EMBL/GenBank/DDBJ whole genome shotgun (WGS) entry which is preliminary data.</text>
</comment>
<dbReference type="InterPro" id="IPR051928">
    <property type="entry name" value="NorD/CobT"/>
</dbReference>
<feature type="compositionally biased region" description="Polar residues" evidence="1">
    <location>
        <begin position="212"/>
        <end position="221"/>
    </location>
</feature>
<dbReference type="OrthoDB" id="9758211at2"/>
<feature type="compositionally biased region" description="Basic and acidic residues" evidence="1">
    <location>
        <begin position="231"/>
        <end position="248"/>
    </location>
</feature>
<dbReference type="RefSeq" id="WP_060238512.1">
    <property type="nucleotide sequence ID" value="NZ_LPJR01000001.1"/>
</dbReference>
<feature type="region of interest" description="Disordered" evidence="1">
    <location>
        <begin position="199"/>
        <end position="249"/>
    </location>
</feature>
<dbReference type="SMART" id="SM00327">
    <property type="entry name" value="VWA"/>
    <property type="match status" value="1"/>
</dbReference>
<dbReference type="Proteomes" id="UP000062912">
    <property type="component" value="Unassembled WGS sequence"/>
</dbReference>
<dbReference type="AlphaFoldDB" id="A0A132ENU3"/>
<dbReference type="SUPFAM" id="SSF53300">
    <property type="entry name" value="vWA-like"/>
    <property type="match status" value="1"/>
</dbReference>
<gene>
    <name evidence="3" type="ORF">WT56_05750</name>
</gene>
<protein>
    <submittedName>
        <fullName evidence="3">Nitric oxide reductase activation protein</fullName>
    </submittedName>
</protein>
<organism evidence="3 4">
    <name type="scientific">Burkholderia pseudomultivorans</name>
    <dbReference type="NCBI Taxonomy" id="1207504"/>
    <lineage>
        <taxon>Bacteria</taxon>
        <taxon>Pseudomonadati</taxon>
        <taxon>Pseudomonadota</taxon>
        <taxon>Betaproteobacteria</taxon>
        <taxon>Burkholderiales</taxon>
        <taxon>Burkholderiaceae</taxon>
        <taxon>Burkholderia</taxon>
        <taxon>Burkholderia cepacia complex</taxon>
    </lineage>
</organism>
<name>A0A132ENU3_9BURK</name>
<dbReference type="PANTHER" id="PTHR41248:SF1">
    <property type="entry name" value="NORD PROTEIN"/>
    <property type="match status" value="1"/>
</dbReference>
<dbReference type="InterPro" id="IPR036465">
    <property type="entry name" value="vWFA_dom_sf"/>
</dbReference>
<dbReference type="Gene3D" id="3.40.50.410">
    <property type="entry name" value="von Willebrand factor, type A domain"/>
    <property type="match status" value="1"/>
</dbReference>
<dbReference type="SUPFAM" id="SSF142764">
    <property type="entry name" value="YgbK-like"/>
    <property type="match status" value="1"/>
</dbReference>
<evidence type="ECO:0000313" key="4">
    <source>
        <dbReference type="Proteomes" id="UP000062912"/>
    </source>
</evidence>
<dbReference type="PROSITE" id="PS50234">
    <property type="entry name" value="VWFA"/>
    <property type="match status" value="1"/>
</dbReference>
<evidence type="ECO:0000313" key="3">
    <source>
        <dbReference type="EMBL" id="KWF38179.1"/>
    </source>
</evidence>
<feature type="domain" description="VWFA" evidence="2">
    <location>
        <begin position="335"/>
        <end position="483"/>
    </location>
</feature>
<dbReference type="PANTHER" id="PTHR41248">
    <property type="entry name" value="NORD PROTEIN"/>
    <property type="match status" value="1"/>
</dbReference>
<proteinExistence type="predicted"/>